<gene>
    <name evidence="5" type="ORF">H8702_07390</name>
</gene>
<dbReference type="Pfam" id="PF17479">
    <property type="entry name" value="DUF3048_C"/>
    <property type="match status" value="1"/>
</dbReference>
<feature type="chain" id="PRO_5038710648" evidence="2">
    <location>
        <begin position="30"/>
        <end position="355"/>
    </location>
</feature>
<dbReference type="PROSITE" id="PS51257">
    <property type="entry name" value="PROKAR_LIPOPROTEIN"/>
    <property type="match status" value="1"/>
</dbReference>
<feature type="signal peptide" evidence="2">
    <location>
        <begin position="1"/>
        <end position="29"/>
    </location>
</feature>
<evidence type="ECO:0000259" key="3">
    <source>
        <dbReference type="Pfam" id="PF11258"/>
    </source>
</evidence>
<dbReference type="Gene3D" id="3.50.90.10">
    <property type="entry name" value="YerB-like"/>
    <property type="match status" value="1"/>
</dbReference>
<sequence>MKQSMKRIFTFALASAMALTMGSCGKQVAEETSSLPPVSSEPAEVQPQGNQNPLTGLYDLDETMVGKRPVSFMINNHHRSWPQRGISQADIIYELPVEGGLTRLMAIYADYSKTKDFGSNRSVRHDFVELSLPFHTIFIHWGGSTFGYDSLKKYGVDDIDGMIYANKYFYTDRSLHKDIEHTRFMTQENLQDALTGTKIELTGETPAAYQFAQEEDSVSFTDSAKKAYVKVSSAVKTTFNYDETNKDYTKVEFDDDVIDGNTKEKVHIKNVFILYDNIPLMSDGLHVDLSLSSGVGWYLTNGTRTAITWSKGDAKNPLTFQTESGEALTVNPGNSWVLFVPDNMKEKTTFDDAQA</sequence>
<evidence type="ECO:0000256" key="2">
    <source>
        <dbReference type="SAM" id="SignalP"/>
    </source>
</evidence>
<dbReference type="AlphaFoldDB" id="A0A8J6TRK8"/>
<feature type="domain" description="DUF3048" evidence="4">
    <location>
        <begin position="229"/>
        <end position="337"/>
    </location>
</feature>
<dbReference type="SUPFAM" id="SSF159774">
    <property type="entry name" value="YerB-like"/>
    <property type="match status" value="1"/>
</dbReference>
<evidence type="ECO:0000259" key="4">
    <source>
        <dbReference type="Pfam" id="PF17479"/>
    </source>
</evidence>
<dbReference type="InterPro" id="IPR023158">
    <property type="entry name" value="YerB-like_sf"/>
</dbReference>
<protein>
    <submittedName>
        <fullName evidence="5">DUF3048 domain-containing protein</fullName>
    </submittedName>
</protein>
<dbReference type="InterPro" id="IPR021416">
    <property type="entry name" value="DUF3048_N"/>
</dbReference>
<dbReference type="RefSeq" id="WP_187536483.1">
    <property type="nucleotide sequence ID" value="NZ_JACRTL010000003.1"/>
</dbReference>
<feature type="domain" description="DUF3048" evidence="3">
    <location>
        <begin position="54"/>
        <end position="198"/>
    </location>
</feature>
<organism evidence="5 6">
    <name type="scientific">Massiliimalia timonensis</name>
    <dbReference type="NCBI Taxonomy" id="1987501"/>
    <lineage>
        <taxon>Bacteria</taxon>
        <taxon>Bacillati</taxon>
        <taxon>Bacillota</taxon>
        <taxon>Clostridia</taxon>
        <taxon>Eubacteriales</taxon>
        <taxon>Oscillospiraceae</taxon>
        <taxon>Massiliimalia</taxon>
    </lineage>
</organism>
<comment type="caution">
    <text evidence="5">The sequence shown here is derived from an EMBL/GenBank/DDBJ whole genome shotgun (WGS) entry which is preliminary data.</text>
</comment>
<dbReference type="InterPro" id="IPR035328">
    <property type="entry name" value="DUF3048_C"/>
</dbReference>
<accession>A0A8J6TRK8</accession>
<feature type="region of interest" description="Disordered" evidence="1">
    <location>
        <begin position="30"/>
        <end position="53"/>
    </location>
</feature>
<dbReference type="EMBL" id="JACRTL010000003">
    <property type="protein sequence ID" value="MBC8610946.1"/>
    <property type="molecule type" value="Genomic_DNA"/>
</dbReference>
<keyword evidence="6" id="KW-1185">Reference proteome</keyword>
<dbReference type="Pfam" id="PF11258">
    <property type="entry name" value="DUF3048"/>
    <property type="match status" value="1"/>
</dbReference>
<evidence type="ECO:0000256" key="1">
    <source>
        <dbReference type="SAM" id="MobiDB-lite"/>
    </source>
</evidence>
<evidence type="ECO:0000313" key="5">
    <source>
        <dbReference type="EMBL" id="MBC8610946.1"/>
    </source>
</evidence>
<keyword evidence="2" id="KW-0732">Signal</keyword>
<dbReference type="Proteomes" id="UP000632659">
    <property type="component" value="Unassembled WGS sequence"/>
</dbReference>
<evidence type="ECO:0000313" key="6">
    <source>
        <dbReference type="Proteomes" id="UP000632659"/>
    </source>
</evidence>
<name>A0A8J6TRK8_9FIRM</name>
<reference evidence="5" key="1">
    <citation type="submission" date="2020-08" db="EMBL/GenBank/DDBJ databases">
        <title>Genome public.</title>
        <authorList>
            <person name="Liu C."/>
            <person name="Sun Q."/>
        </authorList>
    </citation>
    <scope>NUCLEOTIDE SEQUENCE</scope>
    <source>
        <strain evidence="5">NSJ-15</strain>
    </source>
</reference>
<proteinExistence type="predicted"/>